<feature type="non-terminal residue" evidence="2">
    <location>
        <position position="97"/>
    </location>
</feature>
<keyword evidence="3" id="KW-1185">Reference proteome</keyword>
<dbReference type="Proteomes" id="UP000762676">
    <property type="component" value="Unassembled WGS sequence"/>
</dbReference>
<evidence type="ECO:0000256" key="1">
    <source>
        <dbReference type="SAM" id="MobiDB-lite"/>
    </source>
</evidence>
<feature type="compositionally biased region" description="Polar residues" evidence="1">
    <location>
        <begin position="10"/>
        <end position="26"/>
    </location>
</feature>
<evidence type="ECO:0000313" key="3">
    <source>
        <dbReference type="Proteomes" id="UP000762676"/>
    </source>
</evidence>
<dbReference type="EMBL" id="BMAT01007434">
    <property type="protein sequence ID" value="GFR64247.1"/>
    <property type="molecule type" value="Genomic_DNA"/>
</dbReference>
<feature type="compositionally biased region" description="Basic and acidic residues" evidence="1">
    <location>
        <begin position="29"/>
        <end position="51"/>
    </location>
</feature>
<name>A0AAV4ETQ3_9GAST</name>
<protein>
    <submittedName>
        <fullName evidence="2">Uncharacterized protein</fullName>
    </submittedName>
</protein>
<sequence>MPEKTEVESAGSQSPDTQDGSRTPTQIELGDRKDVHEGDVSGAVEVHEKSETGAGDQAKAAELKPSEAKTAEVKPSEAKTAEVKPFFSQDLQKVVSR</sequence>
<proteinExistence type="predicted"/>
<accession>A0AAV4ETQ3</accession>
<dbReference type="AlphaFoldDB" id="A0AAV4ETQ3"/>
<evidence type="ECO:0000313" key="2">
    <source>
        <dbReference type="EMBL" id="GFR64247.1"/>
    </source>
</evidence>
<reference evidence="2 3" key="1">
    <citation type="journal article" date="2021" name="Elife">
        <title>Chloroplast acquisition without the gene transfer in kleptoplastic sea slugs, Plakobranchus ocellatus.</title>
        <authorList>
            <person name="Maeda T."/>
            <person name="Takahashi S."/>
            <person name="Yoshida T."/>
            <person name="Shimamura S."/>
            <person name="Takaki Y."/>
            <person name="Nagai Y."/>
            <person name="Toyoda A."/>
            <person name="Suzuki Y."/>
            <person name="Arimoto A."/>
            <person name="Ishii H."/>
            <person name="Satoh N."/>
            <person name="Nishiyama T."/>
            <person name="Hasebe M."/>
            <person name="Maruyama T."/>
            <person name="Minagawa J."/>
            <person name="Obokata J."/>
            <person name="Shigenobu S."/>
        </authorList>
    </citation>
    <scope>NUCLEOTIDE SEQUENCE [LARGE SCALE GENOMIC DNA]</scope>
</reference>
<feature type="region of interest" description="Disordered" evidence="1">
    <location>
        <begin position="1"/>
        <end position="80"/>
    </location>
</feature>
<organism evidence="2 3">
    <name type="scientific">Elysia marginata</name>
    <dbReference type="NCBI Taxonomy" id="1093978"/>
    <lineage>
        <taxon>Eukaryota</taxon>
        <taxon>Metazoa</taxon>
        <taxon>Spiralia</taxon>
        <taxon>Lophotrochozoa</taxon>
        <taxon>Mollusca</taxon>
        <taxon>Gastropoda</taxon>
        <taxon>Heterobranchia</taxon>
        <taxon>Euthyneura</taxon>
        <taxon>Panpulmonata</taxon>
        <taxon>Sacoglossa</taxon>
        <taxon>Placobranchoidea</taxon>
        <taxon>Plakobranchidae</taxon>
        <taxon>Elysia</taxon>
    </lineage>
</organism>
<comment type="caution">
    <text evidence="2">The sequence shown here is derived from an EMBL/GenBank/DDBJ whole genome shotgun (WGS) entry which is preliminary data.</text>
</comment>
<gene>
    <name evidence="2" type="ORF">ElyMa_003627900</name>
</gene>
<feature type="compositionally biased region" description="Basic and acidic residues" evidence="1">
    <location>
        <begin position="59"/>
        <end position="80"/>
    </location>
</feature>